<keyword evidence="1" id="KW-0238">DNA-binding</keyword>
<dbReference type="RefSeq" id="WP_102189652.1">
    <property type="nucleotide sequence ID" value="NZ_CAUTAO010000002.1"/>
</dbReference>
<sequence>MYIALIGDIISSKNIKDRAEAQVKLLNLMKIINKKYKEYLVSPFTVTTGDEFQALLLHNKHIFQIIDEISLSFLPYEIRFGIGRGDILTKINKKQSIESDGPAYWKAREAINTVHAKNYYGYKKVGVCLEDKDLEDNINSLLLSSDFIKAKWTDLQYDILKVLLDDNIYTENFSNNIVANRLNISPSAFNKRLKASGLKIYLNNRVKANELLIKSI</sequence>
<accession>A0A2N6SF65</accession>
<comment type="caution">
    <text evidence="1">The sequence shown here is derived from an EMBL/GenBank/DDBJ whole genome shotgun (WGS) entry which is preliminary data.</text>
</comment>
<dbReference type="GO" id="GO:0003677">
    <property type="term" value="F:DNA binding"/>
    <property type="evidence" value="ECO:0007669"/>
    <property type="project" value="UniProtKB-KW"/>
</dbReference>
<proteinExistence type="predicted"/>
<gene>
    <name evidence="1" type="ORF">CJ218_03535</name>
</gene>
<dbReference type="OrthoDB" id="3197351at2"/>
<dbReference type="EMBL" id="PNGT01000003">
    <property type="protein sequence ID" value="PMC52519.1"/>
    <property type="molecule type" value="Genomic_DNA"/>
</dbReference>
<organism evidence="1 2">
    <name type="scientific">Gemella sanguinis</name>
    <dbReference type="NCBI Taxonomy" id="84135"/>
    <lineage>
        <taxon>Bacteria</taxon>
        <taxon>Bacillati</taxon>
        <taxon>Bacillota</taxon>
        <taxon>Bacilli</taxon>
        <taxon>Bacillales</taxon>
        <taxon>Gemellaceae</taxon>
        <taxon>Gemella</taxon>
    </lineage>
</organism>
<protein>
    <submittedName>
        <fullName evidence="1">DNA-binding protein</fullName>
    </submittedName>
</protein>
<evidence type="ECO:0000313" key="2">
    <source>
        <dbReference type="Proteomes" id="UP000235670"/>
    </source>
</evidence>
<dbReference type="AlphaFoldDB" id="A0A2N6SF65"/>
<dbReference type="Proteomes" id="UP000235670">
    <property type="component" value="Unassembled WGS sequence"/>
</dbReference>
<reference evidence="1 2" key="1">
    <citation type="submission" date="2017-09" db="EMBL/GenBank/DDBJ databases">
        <title>Bacterial strain isolated from the female urinary microbiota.</title>
        <authorList>
            <person name="Thomas-White K."/>
            <person name="Kumar N."/>
            <person name="Forster S."/>
            <person name="Putonti C."/>
            <person name="Lawley T."/>
            <person name="Wolfe A.J."/>
        </authorList>
    </citation>
    <scope>NUCLEOTIDE SEQUENCE [LARGE SCALE GENOMIC DNA]</scope>
    <source>
        <strain evidence="1 2">UMB0186</strain>
    </source>
</reference>
<name>A0A2N6SF65_9BACL</name>
<dbReference type="STRING" id="84135.GCA_001052115_00185"/>
<evidence type="ECO:0000313" key="1">
    <source>
        <dbReference type="EMBL" id="PMC52519.1"/>
    </source>
</evidence>
<dbReference type="Pfam" id="PF16264">
    <property type="entry name" value="SatD"/>
    <property type="match status" value="1"/>
</dbReference>
<dbReference type="InterPro" id="IPR032580">
    <property type="entry name" value="SatD"/>
</dbReference>